<evidence type="ECO:0000313" key="3">
    <source>
        <dbReference type="Proteomes" id="UP000799428"/>
    </source>
</evidence>
<feature type="region of interest" description="Disordered" evidence="1">
    <location>
        <begin position="1"/>
        <end position="39"/>
    </location>
</feature>
<sequence>MAAIELAGNISDHPVDQDTSRPRQHASRRDTQSTTSSGKQALLSQPGLYLLHLHGNCPRCHHRHKAAAIEFRITGDQASPINCEKCGSPWLAVGGNNTSWSLLSAQTIELDAIETSFRSTLVAKVKSLTTGGLASVPELPSGGTSRNHSLRSRHETTDRKHQQQSHLVGDIIISKLGHPTTPHERLPKGRRCSSDTTKPKKYLAFLAHLKDKLQDRWPKITNLQGSLK</sequence>
<feature type="compositionally biased region" description="Basic and acidic residues" evidence="1">
    <location>
        <begin position="13"/>
        <end position="31"/>
    </location>
</feature>
<accession>A0A6G1KT25</accession>
<reference evidence="2" key="1">
    <citation type="journal article" date="2020" name="Stud. Mycol.">
        <title>101 Dothideomycetes genomes: a test case for predicting lifestyles and emergence of pathogens.</title>
        <authorList>
            <person name="Haridas S."/>
            <person name="Albert R."/>
            <person name="Binder M."/>
            <person name="Bloem J."/>
            <person name="Labutti K."/>
            <person name="Salamov A."/>
            <person name="Andreopoulos B."/>
            <person name="Baker S."/>
            <person name="Barry K."/>
            <person name="Bills G."/>
            <person name="Bluhm B."/>
            <person name="Cannon C."/>
            <person name="Castanera R."/>
            <person name="Culley D."/>
            <person name="Daum C."/>
            <person name="Ezra D."/>
            <person name="Gonzalez J."/>
            <person name="Henrissat B."/>
            <person name="Kuo A."/>
            <person name="Liang C."/>
            <person name="Lipzen A."/>
            <person name="Lutzoni F."/>
            <person name="Magnuson J."/>
            <person name="Mondo S."/>
            <person name="Nolan M."/>
            <person name="Ohm R."/>
            <person name="Pangilinan J."/>
            <person name="Park H.-J."/>
            <person name="Ramirez L."/>
            <person name="Alfaro M."/>
            <person name="Sun H."/>
            <person name="Tritt A."/>
            <person name="Yoshinaga Y."/>
            <person name="Zwiers L.-H."/>
            <person name="Turgeon B."/>
            <person name="Goodwin S."/>
            <person name="Spatafora J."/>
            <person name="Crous P."/>
            <person name="Grigoriev I."/>
        </authorList>
    </citation>
    <scope>NUCLEOTIDE SEQUENCE</scope>
    <source>
        <strain evidence="2">CBS 279.74</strain>
    </source>
</reference>
<feature type="region of interest" description="Disordered" evidence="1">
    <location>
        <begin position="133"/>
        <end position="164"/>
    </location>
</feature>
<protein>
    <submittedName>
        <fullName evidence="2">Uncharacterized protein</fullName>
    </submittedName>
</protein>
<dbReference type="OrthoDB" id="3800794at2759"/>
<evidence type="ECO:0000256" key="1">
    <source>
        <dbReference type="SAM" id="MobiDB-lite"/>
    </source>
</evidence>
<feature type="region of interest" description="Disordered" evidence="1">
    <location>
        <begin position="178"/>
        <end position="197"/>
    </location>
</feature>
<feature type="compositionally biased region" description="Basic and acidic residues" evidence="1">
    <location>
        <begin position="152"/>
        <end position="161"/>
    </location>
</feature>
<dbReference type="AlphaFoldDB" id="A0A6G1KT25"/>
<dbReference type="Proteomes" id="UP000799428">
    <property type="component" value="Unassembled WGS sequence"/>
</dbReference>
<dbReference type="EMBL" id="MU005764">
    <property type="protein sequence ID" value="KAF2715773.1"/>
    <property type="molecule type" value="Genomic_DNA"/>
</dbReference>
<gene>
    <name evidence="2" type="ORF">K504DRAFT_34883</name>
</gene>
<proteinExistence type="predicted"/>
<organism evidence="2 3">
    <name type="scientific">Pleomassaria siparia CBS 279.74</name>
    <dbReference type="NCBI Taxonomy" id="1314801"/>
    <lineage>
        <taxon>Eukaryota</taxon>
        <taxon>Fungi</taxon>
        <taxon>Dikarya</taxon>
        <taxon>Ascomycota</taxon>
        <taxon>Pezizomycotina</taxon>
        <taxon>Dothideomycetes</taxon>
        <taxon>Pleosporomycetidae</taxon>
        <taxon>Pleosporales</taxon>
        <taxon>Pleomassariaceae</taxon>
        <taxon>Pleomassaria</taxon>
    </lineage>
</organism>
<evidence type="ECO:0000313" key="2">
    <source>
        <dbReference type="EMBL" id="KAF2715773.1"/>
    </source>
</evidence>
<name>A0A6G1KT25_9PLEO</name>
<keyword evidence="3" id="KW-1185">Reference proteome</keyword>